<name>A0A8T3YJ68_9ARCH</name>
<dbReference type="GO" id="GO:0009231">
    <property type="term" value="P:riboflavin biosynthetic process"/>
    <property type="evidence" value="ECO:0007669"/>
    <property type="project" value="UniProtKB-KW"/>
</dbReference>
<comment type="similarity">
    <text evidence="3">Belongs to the DMRL synthase family.</text>
</comment>
<dbReference type="Proteomes" id="UP000732298">
    <property type="component" value="Unassembled WGS sequence"/>
</dbReference>
<evidence type="ECO:0000256" key="7">
    <source>
        <dbReference type="ARBA" id="ARBA00022679"/>
    </source>
</evidence>
<dbReference type="EC" id="2.5.1.9" evidence="4 8"/>
<reference evidence="10" key="1">
    <citation type="submission" date="2020-07" db="EMBL/GenBank/DDBJ databases">
        <title>Huge and variable diversity of episymbiotic CPR bacteria and DPANN archaea in groundwater ecosystems.</title>
        <authorList>
            <person name="He C.Y."/>
            <person name="Keren R."/>
            <person name="Whittaker M."/>
            <person name="Farag I.F."/>
            <person name="Doudna J."/>
            <person name="Cate J.H.D."/>
            <person name="Banfield J.F."/>
        </authorList>
    </citation>
    <scope>NUCLEOTIDE SEQUENCE</scope>
    <source>
        <strain evidence="10">NC_groundwater_1296_Ag_S-0.2um_52_80</strain>
    </source>
</reference>
<proteinExistence type="inferred from homology"/>
<comment type="pathway">
    <text evidence="2">Cofactor biosynthesis; riboflavin biosynthesis; riboflavin from 2-hydroxy-3-oxobutyl phosphate and 5-amino-6-(D-ribitylamino)uracil: step 2/2.</text>
</comment>
<evidence type="ECO:0000256" key="9">
    <source>
        <dbReference type="SAM" id="MobiDB-lite"/>
    </source>
</evidence>
<keyword evidence="7 10" id="KW-0808">Transferase</keyword>
<dbReference type="SUPFAM" id="SSF52121">
    <property type="entry name" value="Lumazine synthase"/>
    <property type="match status" value="1"/>
</dbReference>
<accession>A0A8T3YJ68</accession>
<keyword evidence="6" id="KW-0686">Riboflavin biosynthesis</keyword>
<evidence type="ECO:0000313" key="10">
    <source>
        <dbReference type="EMBL" id="MBI4210303.1"/>
    </source>
</evidence>
<dbReference type="EMBL" id="JACQPB010000027">
    <property type="protein sequence ID" value="MBI4210303.1"/>
    <property type="molecule type" value="Genomic_DNA"/>
</dbReference>
<evidence type="ECO:0000256" key="3">
    <source>
        <dbReference type="ARBA" id="ARBA00007424"/>
    </source>
</evidence>
<evidence type="ECO:0000256" key="1">
    <source>
        <dbReference type="ARBA" id="ARBA00000968"/>
    </source>
</evidence>
<comment type="caution">
    <text evidence="10">The sequence shown here is derived from an EMBL/GenBank/DDBJ whole genome shotgun (WGS) entry which is preliminary data.</text>
</comment>
<gene>
    <name evidence="10" type="ORF">HY544_02230</name>
</gene>
<sequence>MKAIAVVDTMFSRGDMGKTVVETLQKKARAHSGWKIRIIRCTVPGIKDIPVALLRLLEQGCDAGIVLGMPGKMPIDKQCSHEASLGIQQVQLMTRKSVLEVFVHEDEAKSDEELGRIMHSRASKHALNLLWMLFSPGELAGRAGSGERQGRGNANPVEVKP</sequence>
<dbReference type="NCBIfam" id="TIGR01506">
    <property type="entry name" value="ribC_arch"/>
    <property type="match status" value="1"/>
</dbReference>
<evidence type="ECO:0000256" key="6">
    <source>
        <dbReference type="ARBA" id="ARBA00022619"/>
    </source>
</evidence>
<evidence type="ECO:0000256" key="8">
    <source>
        <dbReference type="NCBIfam" id="TIGR01506"/>
    </source>
</evidence>
<dbReference type="GO" id="GO:0009349">
    <property type="term" value="C:riboflavin synthase complex"/>
    <property type="evidence" value="ECO:0007669"/>
    <property type="project" value="InterPro"/>
</dbReference>
<feature type="region of interest" description="Disordered" evidence="9">
    <location>
        <begin position="142"/>
        <end position="161"/>
    </location>
</feature>
<dbReference type="AlphaFoldDB" id="A0A8T3YJ68"/>
<evidence type="ECO:0000256" key="4">
    <source>
        <dbReference type="ARBA" id="ARBA00012827"/>
    </source>
</evidence>
<organism evidence="10 11">
    <name type="scientific">Candidatus Iainarchaeum sp</name>
    <dbReference type="NCBI Taxonomy" id="3101447"/>
    <lineage>
        <taxon>Archaea</taxon>
        <taxon>Candidatus Iainarchaeota</taxon>
        <taxon>Candidatus Iainarchaeia</taxon>
        <taxon>Candidatus Iainarchaeales</taxon>
        <taxon>Candidatus Iainarchaeaceae</taxon>
        <taxon>Candidatus Iainarchaeum</taxon>
    </lineage>
</organism>
<dbReference type="InterPro" id="IPR036467">
    <property type="entry name" value="LS/RS_sf"/>
</dbReference>
<comment type="catalytic activity">
    <reaction evidence="1">
        <text>2 6,7-dimethyl-8-(1-D-ribityl)lumazine + H(+) = 5-amino-6-(D-ribitylamino)uracil + riboflavin</text>
        <dbReference type="Rhea" id="RHEA:20772"/>
        <dbReference type="ChEBI" id="CHEBI:15378"/>
        <dbReference type="ChEBI" id="CHEBI:15934"/>
        <dbReference type="ChEBI" id="CHEBI:57986"/>
        <dbReference type="ChEBI" id="CHEBI:58201"/>
        <dbReference type="EC" id="2.5.1.9"/>
    </reaction>
</comment>
<protein>
    <recommendedName>
        <fullName evidence="5 8">Riboflavin synthase</fullName>
        <ecNumber evidence="4 8">2.5.1.9</ecNumber>
    </recommendedName>
</protein>
<dbReference type="InterPro" id="IPR006399">
    <property type="entry name" value="Ribfl_synth_arc"/>
</dbReference>
<evidence type="ECO:0000313" key="11">
    <source>
        <dbReference type="Proteomes" id="UP000732298"/>
    </source>
</evidence>
<dbReference type="InterPro" id="IPR002180">
    <property type="entry name" value="LS/RS"/>
</dbReference>
<dbReference type="Pfam" id="PF00885">
    <property type="entry name" value="DMRL_synthase"/>
    <property type="match status" value="1"/>
</dbReference>
<dbReference type="GO" id="GO:0004746">
    <property type="term" value="F:riboflavin synthase activity"/>
    <property type="evidence" value="ECO:0007669"/>
    <property type="project" value="UniProtKB-UniRule"/>
</dbReference>
<evidence type="ECO:0000256" key="5">
    <source>
        <dbReference type="ARBA" id="ARBA00013950"/>
    </source>
</evidence>
<dbReference type="Gene3D" id="3.40.50.960">
    <property type="entry name" value="Lumazine/riboflavin synthase"/>
    <property type="match status" value="1"/>
</dbReference>
<evidence type="ECO:0000256" key="2">
    <source>
        <dbReference type="ARBA" id="ARBA00004887"/>
    </source>
</evidence>